<organism evidence="2 3">
    <name type="scientific">Streptomyces rochei</name>
    <name type="common">Streptomyces parvullus</name>
    <dbReference type="NCBI Taxonomy" id="1928"/>
    <lineage>
        <taxon>Bacteria</taxon>
        <taxon>Bacillati</taxon>
        <taxon>Actinomycetota</taxon>
        <taxon>Actinomycetes</taxon>
        <taxon>Kitasatosporales</taxon>
        <taxon>Streptomycetaceae</taxon>
        <taxon>Streptomyces</taxon>
        <taxon>Streptomyces rochei group</taxon>
    </lineage>
</organism>
<evidence type="ECO:0000313" key="1">
    <source>
        <dbReference type="EMBL" id="MFG6294214.1"/>
    </source>
</evidence>
<evidence type="ECO:0000313" key="3">
    <source>
        <dbReference type="Proteomes" id="UP001605990"/>
    </source>
</evidence>
<sequence>MTTTVELPALVKTKDVAPTALRPDDIFLRWILPEIFHELPINVKDDDAAVQLLEDLADKVLPGAGYDEKTKFGVMCALAIDGLPAAGVEYAAVCLTVSGETPCIATLFVSFMDSPEAMGVSAVVKEISSSLHLAERGEVSIVELPCGAAVACIGNREAEIPGELVDGEQGVALPTSYIQVYVPLPNDTTVLMEISTPTMSGWEVFSTVFGNIVSSIRLFKADGSPLITSSGGA</sequence>
<name>A0ABW7E0S6_STRRO</name>
<dbReference type="EMBL" id="JBIENY010000208">
    <property type="protein sequence ID" value="MFG6296414.1"/>
    <property type="molecule type" value="Genomic_DNA"/>
</dbReference>
<dbReference type="EMBL" id="JBIENY010000039">
    <property type="protein sequence ID" value="MFG6294214.1"/>
    <property type="molecule type" value="Genomic_DNA"/>
</dbReference>
<proteinExistence type="predicted"/>
<accession>A0ABW7E0S6</accession>
<reference evidence="2 3" key="1">
    <citation type="submission" date="2024-10" db="EMBL/GenBank/DDBJ databases">
        <title>Draft genome assembly of a novel steroid transforming actinomycete isolated from African clawed frog Xenopus laevis.</title>
        <authorList>
            <person name="Bragin E."/>
            <person name="Kollerov V."/>
            <person name="Donova M.V."/>
        </authorList>
    </citation>
    <scope>NUCLEOTIDE SEQUENCE [LARGE SCALE GENOMIC DNA]</scope>
    <source>
        <strain evidence="2 3">MTOC-St3</strain>
    </source>
</reference>
<dbReference type="Proteomes" id="UP001605990">
    <property type="component" value="Unassembled WGS sequence"/>
</dbReference>
<protein>
    <submittedName>
        <fullName evidence="2">Uncharacterized protein</fullName>
    </submittedName>
</protein>
<gene>
    <name evidence="1" type="ORF">ACGU38_02425</name>
    <name evidence="2" type="ORF">ACGU38_13795</name>
</gene>
<evidence type="ECO:0000313" key="2">
    <source>
        <dbReference type="EMBL" id="MFG6296414.1"/>
    </source>
</evidence>
<keyword evidence="3" id="KW-1185">Reference proteome</keyword>
<comment type="caution">
    <text evidence="2">The sequence shown here is derived from an EMBL/GenBank/DDBJ whole genome shotgun (WGS) entry which is preliminary data.</text>
</comment>
<dbReference type="RefSeq" id="WP_019328460.1">
    <property type="nucleotide sequence ID" value="NZ_JBEXQE010000013.1"/>
</dbReference>